<dbReference type="Proteomes" id="UP000799437">
    <property type="component" value="Unassembled WGS sequence"/>
</dbReference>
<organism evidence="4 5">
    <name type="scientific">Pseudovirgaria hyperparasitica</name>
    <dbReference type="NCBI Taxonomy" id="470096"/>
    <lineage>
        <taxon>Eukaryota</taxon>
        <taxon>Fungi</taxon>
        <taxon>Dikarya</taxon>
        <taxon>Ascomycota</taxon>
        <taxon>Pezizomycotina</taxon>
        <taxon>Dothideomycetes</taxon>
        <taxon>Dothideomycetes incertae sedis</taxon>
        <taxon>Acrospermales</taxon>
        <taxon>Acrospermaceae</taxon>
        <taxon>Pseudovirgaria</taxon>
    </lineage>
</organism>
<name>A0A6A6VQ27_9PEZI</name>
<dbReference type="OrthoDB" id="27483at2759"/>
<evidence type="ECO:0000256" key="2">
    <source>
        <dbReference type="SAM" id="MobiDB-lite"/>
    </source>
</evidence>
<dbReference type="PANTHER" id="PTHR33099">
    <property type="entry name" value="FE2OG DIOXYGENASE DOMAIN-CONTAINING PROTEIN"/>
    <property type="match status" value="1"/>
</dbReference>
<dbReference type="PANTHER" id="PTHR33099:SF7">
    <property type="entry name" value="MYND-TYPE DOMAIN-CONTAINING PROTEIN"/>
    <property type="match status" value="1"/>
</dbReference>
<evidence type="ECO:0000259" key="3">
    <source>
        <dbReference type="PROSITE" id="PS51471"/>
    </source>
</evidence>
<dbReference type="InterPro" id="IPR044862">
    <property type="entry name" value="Pro_4_hyd_alph_FE2OG_OXY"/>
</dbReference>
<dbReference type="AlphaFoldDB" id="A0A6A6VQ27"/>
<keyword evidence="5" id="KW-1185">Reference proteome</keyword>
<feature type="domain" description="Fe2OG dioxygenase" evidence="3">
    <location>
        <begin position="170"/>
        <end position="269"/>
    </location>
</feature>
<feature type="compositionally biased region" description="Basic and acidic residues" evidence="2">
    <location>
        <begin position="50"/>
        <end position="69"/>
    </location>
</feature>
<keyword evidence="1" id="KW-0560">Oxidoreductase</keyword>
<keyword evidence="1" id="KW-0408">Iron</keyword>
<gene>
    <name evidence="4" type="ORF">EJ05DRAFT_267040</name>
</gene>
<reference evidence="4" key="1">
    <citation type="journal article" date="2020" name="Stud. Mycol.">
        <title>101 Dothideomycetes genomes: a test case for predicting lifestyles and emergence of pathogens.</title>
        <authorList>
            <person name="Haridas S."/>
            <person name="Albert R."/>
            <person name="Binder M."/>
            <person name="Bloem J."/>
            <person name="Labutti K."/>
            <person name="Salamov A."/>
            <person name="Andreopoulos B."/>
            <person name="Baker S."/>
            <person name="Barry K."/>
            <person name="Bills G."/>
            <person name="Bluhm B."/>
            <person name="Cannon C."/>
            <person name="Castanera R."/>
            <person name="Culley D."/>
            <person name="Daum C."/>
            <person name="Ezra D."/>
            <person name="Gonzalez J."/>
            <person name="Henrissat B."/>
            <person name="Kuo A."/>
            <person name="Liang C."/>
            <person name="Lipzen A."/>
            <person name="Lutzoni F."/>
            <person name="Magnuson J."/>
            <person name="Mondo S."/>
            <person name="Nolan M."/>
            <person name="Ohm R."/>
            <person name="Pangilinan J."/>
            <person name="Park H.-J."/>
            <person name="Ramirez L."/>
            <person name="Alfaro M."/>
            <person name="Sun H."/>
            <person name="Tritt A."/>
            <person name="Yoshinaga Y."/>
            <person name="Zwiers L.-H."/>
            <person name="Turgeon B."/>
            <person name="Goodwin S."/>
            <person name="Spatafora J."/>
            <person name="Crous P."/>
            <person name="Grigoriev I."/>
        </authorList>
    </citation>
    <scope>NUCLEOTIDE SEQUENCE</scope>
    <source>
        <strain evidence="4">CBS 121739</strain>
    </source>
</reference>
<dbReference type="EMBL" id="ML996597">
    <property type="protein sequence ID" value="KAF2752722.1"/>
    <property type="molecule type" value="Genomic_DNA"/>
</dbReference>
<sequence length="498" mass="55103">MATQGVPTTADPASEQLIENFAGTFSAVSKSAMFACGGSIPVTTSASDASDGRQENKHKEDNPDIETKESNVQADHVRSSPPICIRLEGCGKALLFPTGEQSSLFQQLISATEPASFGYQGRDVIDETYRKATKLDTSQFLTDFDPHGLGIVEIINQLLLPSVELHRGVRAELYKLNVYSGPSGHFKAHVDTPRSNGQVGSLVVALPMHFQGGGDLLVRHEGETVRFDWSQGDQDEPTIKWAAFYSDCEHEVEEVKSGHRVTLTYNLYLAQRPGLLTGSSTAMDATQLPLYLSLADLLGCPDFMTAGGKLGVVCSHAYPHTNDKMHSLLPDMLKGVDMALYEAAKAHKLQYDLITCLDSDEEDYSEVYRETLGGKDLYFRGTQQWLDTDEGGDDGDSIDFRSYFPNLQTPHYGTVTWIYPGGPGANSEQSLAYMHIRSQCSAHMAADKFDHNYSTVIRPQTRSCIRIWHCCWRFHPSPNVVHHLWLSRPHIPTARISI</sequence>
<accession>A0A6A6VQ27</accession>
<dbReference type="GO" id="GO:0046872">
    <property type="term" value="F:metal ion binding"/>
    <property type="evidence" value="ECO:0007669"/>
    <property type="project" value="UniProtKB-KW"/>
</dbReference>
<evidence type="ECO:0000256" key="1">
    <source>
        <dbReference type="RuleBase" id="RU003682"/>
    </source>
</evidence>
<dbReference type="Gene3D" id="2.60.120.620">
    <property type="entry name" value="q2cbj1_9rhob like domain"/>
    <property type="match status" value="1"/>
</dbReference>
<dbReference type="GO" id="GO:0016491">
    <property type="term" value="F:oxidoreductase activity"/>
    <property type="evidence" value="ECO:0007669"/>
    <property type="project" value="UniProtKB-KW"/>
</dbReference>
<comment type="similarity">
    <text evidence="1">Belongs to the iron/ascorbate-dependent oxidoreductase family.</text>
</comment>
<protein>
    <recommendedName>
        <fullName evidence="3">Fe2OG dioxygenase domain-containing protein</fullName>
    </recommendedName>
</protein>
<evidence type="ECO:0000313" key="5">
    <source>
        <dbReference type="Proteomes" id="UP000799437"/>
    </source>
</evidence>
<dbReference type="Pfam" id="PF13640">
    <property type="entry name" value="2OG-FeII_Oxy_3"/>
    <property type="match status" value="1"/>
</dbReference>
<dbReference type="GeneID" id="54481371"/>
<dbReference type="RefSeq" id="XP_033595173.1">
    <property type="nucleotide sequence ID" value="XM_033740317.1"/>
</dbReference>
<feature type="region of interest" description="Disordered" evidence="2">
    <location>
        <begin position="44"/>
        <end position="76"/>
    </location>
</feature>
<dbReference type="InterPro" id="IPR005123">
    <property type="entry name" value="Oxoglu/Fe-dep_dioxygenase_dom"/>
</dbReference>
<keyword evidence="1" id="KW-0479">Metal-binding</keyword>
<evidence type="ECO:0000313" key="4">
    <source>
        <dbReference type="EMBL" id="KAF2752722.1"/>
    </source>
</evidence>
<proteinExistence type="inferred from homology"/>
<dbReference type="PROSITE" id="PS51471">
    <property type="entry name" value="FE2OG_OXY"/>
    <property type="match status" value="1"/>
</dbReference>